<dbReference type="PRINTS" id="PR00318">
    <property type="entry name" value="GPROTEINA"/>
</dbReference>
<evidence type="ECO:0000256" key="8">
    <source>
        <dbReference type="ARBA" id="ARBA00023288"/>
    </source>
</evidence>
<keyword evidence="7" id="KW-0807">Transducer</keyword>
<keyword evidence="4" id="KW-0460">Magnesium</keyword>
<dbReference type="InterPro" id="IPR027417">
    <property type="entry name" value="P-loop_NTPase"/>
</dbReference>
<evidence type="ECO:0000256" key="5">
    <source>
        <dbReference type="ARBA" id="ARBA00023134"/>
    </source>
</evidence>
<dbReference type="SUPFAM" id="SSF52540">
    <property type="entry name" value="P-loop containing nucleoside triphosphate hydrolases"/>
    <property type="match status" value="1"/>
</dbReference>
<dbReference type="GO" id="GO:0003924">
    <property type="term" value="F:GTPase activity"/>
    <property type="evidence" value="ECO:0007669"/>
    <property type="project" value="InterPro"/>
</dbReference>
<dbReference type="InterPro" id="IPR001019">
    <property type="entry name" value="Gprotein_alpha_su"/>
</dbReference>
<feature type="binding site" evidence="9">
    <location>
        <begin position="72"/>
        <end position="75"/>
    </location>
    <ligand>
        <name>GTP</name>
        <dbReference type="ChEBI" id="CHEBI:37565"/>
    </ligand>
</feature>
<feature type="binding site" evidence="9">
    <location>
        <begin position="3"/>
        <end position="7"/>
    </location>
    <ligand>
        <name>GTP</name>
        <dbReference type="ChEBI" id="CHEBI:37565"/>
    </ligand>
</feature>
<evidence type="ECO:0000256" key="3">
    <source>
        <dbReference type="ARBA" id="ARBA00022741"/>
    </source>
</evidence>
<organism evidence="10 11">
    <name type="scientific">Romanomermis culicivorax</name>
    <name type="common">Nematode worm</name>
    <dbReference type="NCBI Taxonomy" id="13658"/>
    <lineage>
        <taxon>Eukaryota</taxon>
        <taxon>Metazoa</taxon>
        <taxon>Ecdysozoa</taxon>
        <taxon>Nematoda</taxon>
        <taxon>Enoplea</taxon>
        <taxon>Dorylaimia</taxon>
        <taxon>Mermithida</taxon>
        <taxon>Mermithoidea</taxon>
        <taxon>Mermithidae</taxon>
        <taxon>Romanomermis</taxon>
    </lineage>
</organism>
<dbReference type="AlphaFoldDB" id="A0A915J8I4"/>
<dbReference type="SMART" id="SM00275">
    <property type="entry name" value="G_alpha"/>
    <property type="match status" value="1"/>
</dbReference>
<keyword evidence="8" id="KW-0449">Lipoprotein</keyword>
<evidence type="ECO:0000256" key="4">
    <source>
        <dbReference type="ARBA" id="ARBA00022842"/>
    </source>
</evidence>
<evidence type="ECO:0000256" key="2">
    <source>
        <dbReference type="ARBA" id="ARBA00022723"/>
    </source>
</evidence>
<evidence type="ECO:0000256" key="1">
    <source>
        <dbReference type="ARBA" id="ARBA00022707"/>
    </source>
</evidence>
<protein>
    <submittedName>
        <fullName evidence="11">G protein alpha subunit</fullName>
    </submittedName>
</protein>
<keyword evidence="2" id="KW-0479">Metal-binding</keyword>
<dbReference type="FunFam" id="3.40.50.300:FF:003800">
    <property type="entry name" value="Guanine nucleotide-binding protein G(k) subunit alpha"/>
    <property type="match status" value="1"/>
</dbReference>
<keyword evidence="1" id="KW-0519">Myristate</keyword>
<dbReference type="PANTHER" id="PTHR10218:SF215">
    <property type="entry name" value="GUANINE NUCLEOTIDE-BINDING PROTEIN ALPHA-17 SUBUNIT"/>
    <property type="match status" value="1"/>
</dbReference>
<reference evidence="11" key="1">
    <citation type="submission" date="2022-11" db="UniProtKB">
        <authorList>
            <consortium name="WormBaseParasite"/>
        </authorList>
    </citation>
    <scope>IDENTIFICATION</scope>
</reference>
<keyword evidence="5 9" id="KW-0342">GTP-binding</keyword>
<accession>A0A915J8I4</accession>
<keyword evidence="6" id="KW-0564">Palmitate</keyword>
<keyword evidence="10" id="KW-1185">Reference proteome</keyword>
<dbReference type="PROSITE" id="PS51882">
    <property type="entry name" value="G_ALPHA"/>
    <property type="match status" value="1"/>
</dbReference>
<dbReference type="PANTHER" id="PTHR10218">
    <property type="entry name" value="GTP-BINDING PROTEIN ALPHA SUBUNIT"/>
    <property type="match status" value="1"/>
</dbReference>
<keyword evidence="3 9" id="KW-0547">Nucleotide-binding</keyword>
<dbReference type="GO" id="GO:0005525">
    <property type="term" value="F:GTP binding"/>
    <property type="evidence" value="ECO:0007669"/>
    <property type="project" value="UniProtKB-KW"/>
</dbReference>
<dbReference type="GO" id="GO:0005737">
    <property type="term" value="C:cytoplasm"/>
    <property type="evidence" value="ECO:0007669"/>
    <property type="project" value="TreeGrafter"/>
</dbReference>
<dbReference type="GO" id="GO:0005834">
    <property type="term" value="C:heterotrimeric G-protein complex"/>
    <property type="evidence" value="ECO:0007669"/>
    <property type="project" value="TreeGrafter"/>
</dbReference>
<evidence type="ECO:0000256" key="6">
    <source>
        <dbReference type="ARBA" id="ARBA00023139"/>
    </source>
</evidence>
<dbReference type="GO" id="GO:0007188">
    <property type="term" value="P:adenylate cyclase-modulating G protein-coupled receptor signaling pathway"/>
    <property type="evidence" value="ECO:0007669"/>
    <property type="project" value="TreeGrafter"/>
</dbReference>
<evidence type="ECO:0000313" key="11">
    <source>
        <dbReference type="WBParaSite" id="nRc.2.0.1.t22783-RA"/>
    </source>
</evidence>
<evidence type="ECO:0000313" key="10">
    <source>
        <dbReference type="Proteomes" id="UP000887565"/>
    </source>
</evidence>
<evidence type="ECO:0000256" key="7">
    <source>
        <dbReference type="ARBA" id="ARBA00023224"/>
    </source>
</evidence>
<dbReference type="Pfam" id="PF00503">
    <property type="entry name" value="G-alpha"/>
    <property type="match status" value="1"/>
</dbReference>
<proteinExistence type="predicted"/>
<dbReference type="GO" id="GO:0031683">
    <property type="term" value="F:G-protein beta/gamma-subunit complex binding"/>
    <property type="evidence" value="ECO:0007669"/>
    <property type="project" value="InterPro"/>
</dbReference>
<dbReference type="WBParaSite" id="nRc.2.0.1.t22783-RA">
    <property type="protein sequence ID" value="nRc.2.0.1.t22783-RA"/>
    <property type="gene ID" value="nRc.2.0.1.g22783"/>
</dbReference>
<dbReference type="GO" id="GO:0001664">
    <property type="term" value="F:G protein-coupled receptor binding"/>
    <property type="evidence" value="ECO:0007669"/>
    <property type="project" value="TreeGrafter"/>
</dbReference>
<name>A0A915J8I4_ROMCU</name>
<sequence>IYDVGGQRTERRKWIHCFSDVNSVIFITSLAEYNMVLEEDEKTNRMIESITLFKSLCHSRWFLNVPMILFLNMKDVFDEKISLFPITVAFKDYPGLSM</sequence>
<evidence type="ECO:0000256" key="9">
    <source>
        <dbReference type="PIRSR" id="PIRSR601019-1"/>
    </source>
</evidence>
<dbReference type="Gene3D" id="3.40.50.300">
    <property type="entry name" value="P-loop containing nucleotide triphosphate hydrolases"/>
    <property type="match status" value="1"/>
</dbReference>
<dbReference type="OMA" id="RIATHTY"/>
<dbReference type="Proteomes" id="UP000887565">
    <property type="component" value="Unplaced"/>
</dbReference>
<dbReference type="GO" id="GO:0046872">
    <property type="term" value="F:metal ion binding"/>
    <property type="evidence" value="ECO:0007669"/>
    <property type="project" value="UniProtKB-KW"/>
</dbReference>